<dbReference type="PANTHER" id="PTHR30026:SF21">
    <property type="entry name" value="SLR1270 PROTEIN"/>
    <property type="match status" value="1"/>
</dbReference>
<dbReference type="GO" id="GO:0015562">
    <property type="term" value="F:efflux transmembrane transporter activity"/>
    <property type="evidence" value="ECO:0007669"/>
    <property type="project" value="InterPro"/>
</dbReference>
<dbReference type="EMBL" id="CP002198">
    <property type="protein sequence ID" value="ADN14168.1"/>
    <property type="molecule type" value="Genomic_DNA"/>
</dbReference>
<feature type="compositionally biased region" description="Low complexity" evidence="8">
    <location>
        <begin position="98"/>
        <end position="131"/>
    </location>
</feature>
<dbReference type="AlphaFoldDB" id="E0UE43"/>
<keyword evidence="7" id="KW-0998">Cell outer membrane</keyword>
<comment type="similarity">
    <text evidence="2">Belongs to the outer membrane factor (OMF) (TC 1.B.17) family.</text>
</comment>
<dbReference type="GO" id="GO:0015288">
    <property type="term" value="F:porin activity"/>
    <property type="evidence" value="ECO:0007669"/>
    <property type="project" value="TreeGrafter"/>
</dbReference>
<sequence>MVLSWSSELLNNHRQHLTQLKAMLSFPKWMTFSTGILAFVIYGASVNAQMIPTAGPSQVNLESSELFPVPSKAADLMEPPETTPVPRVSEMLKLAQEPSPSNTQQTSPQQTSPQQTSPQTPQPSSQSAPGNAYPPPPVPPYLNPGANPLLIPNSPNQVDIGRVQPITLEQAVELAINNNEEIKQARFALQRAGAQLREAQSLQFPTVNTNFDFERQSDPSIDQSRQRANENNVPLDFNFLAQTTNNGQIELNYNVYSAGERPARILAARKEVNRNQLEVERVAEEVRFNTTEAYYLLQRADAQVAIAQAAVEDASVSLRDARLLEQAGLGTRFSVLQAEVDLARANQDLTRAIADQRTARRRLAQVLNVGQTIELTAADEIREAGTWPISLEQTIVQAYHNRAELEQQILQREIYQQTSYAELASVKPQVDFIARYLYTDTFEDRLSVADGYAFIARLRWLIFDGGRAEARARQNYRNMDIANAEFARLRNEIRFNVEQAYYDLIANQENIQTANTNVITATESLRLARLRFQAGVGTQIDVINSQRDLTQARSDYLQAVIDYNRSLNQLQRQVSNWPANNLFDKF</sequence>
<dbReference type="KEGG" id="cyj:Cyan7822_2189"/>
<accession>E0UE43</accession>
<dbReference type="STRING" id="497965.Cyan7822_2189"/>
<evidence type="ECO:0000256" key="3">
    <source>
        <dbReference type="ARBA" id="ARBA00022448"/>
    </source>
</evidence>
<evidence type="ECO:0000256" key="2">
    <source>
        <dbReference type="ARBA" id="ARBA00007613"/>
    </source>
</evidence>
<keyword evidence="4" id="KW-1134">Transmembrane beta strand</keyword>
<dbReference type="GO" id="GO:0009279">
    <property type="term" value="C:cell outer membrane"/>
    <property type="evidence" value="ECO:0007669"/>
    <property type="project" value="UniProtKB-SubCell"/>
</dbReference>
<dbReference type="HOGENOM" id="CLU_012817_7_2_3"/>
<feature type="region of interest" description="Disordered" evidence="8">
    <location>
        <begin position="95"/>
        <end position="153"/>
    </location>
</feature>
<comment type="subcellular location">
    <subcellularLocation>
        <location evidence="1">Cell outer membrane</location>
    </subcellularLocation>
</comment>
<evidence type="ECO:0000256" key="6">
    <source>
        <dbReference type="ARBA" id="ARBA00023136"/>
    </source>
</evidence>
<protein>
    <submittedName>
        <fullName evidence="9">Outer membrane efflux protein</fullName>
    </submittedName>
</protein>
<evidence type="ECO:0000313" key="10">
    <source>
        <dbReference type="Proteomes" id="UP000008206"/>
    </source>
</evidence>
<evidence type="ECO:0000256" key="7">
    <source>
        <dbReference type="ARBA" id="ARBA00023237"/>
    </source>
</evidence>
<evidence type="ECO:0000256" key="1">
    <source>
        <dbReference type="ARBA" id="ARBA00004442"/>
    </source>
</evidence>
<dbReference type="Proteomes" id="UP000008206">
    <property type="component" value="Chromosome"/>
</dbReference>
<dbReference type="InterPro" id="IPR051906">
    <property type="entry name" value="TolC-like"/>
</dbReference>
<dbReference type="Gene3D" id="1.20.1600.10">
    <property type="entry name" value="Outer membrane efflux proteins (OEP)"/>
    <property type="match status" value="1"/>
</dbReference>
<evidence type="ECO:0000313" key="9">
    <source>
        <dbReference type="EMBL" id="ADN14168.1"/>
    </source>
</evidence>
<gene>
    <name evidence="9" type="ordered locus">Cyan7822_2189</name>
</gene>
<name>E0UE43_GLOV7</name>
<evidence type="ECO:0000256" key="4">
    <source>
        <dbReference type="ARBA" id="ARBA00022452"/>
    </source>
</evidence>
<reference evidence="10" key="1">
    <citation type="journal article" date="2011" name="MBio">
        <title>Novel metabolic attributes of the genus Cyanothece, comprising a group of unicellular nitrogen-fixing Cyanobacteria.</title>
        <authorList>
            <person name="Bandyopadhyay A."/>
            <person name="Elvitigala T."/>
            <person name="Welsh E."/>
            <person name="Stockel J."/>
            <person name="Liberton M."/>
            <person name="Min H."/>
            <person name="Sherman L.A."/>
            <person name="Pakrasi H.B."/>
        </authorList>
    </citation>
    <scope>NUCLEOTIDE SEQUENCE [LARGE SCALE GENOMIC DNA]</scope>
    <source>
        <strain evidence="10">PCC 7822</strain>
    </source>
</reference>
<dbReference type="GO" id="GO:1990281">
    <property type="term" value="C:efflux pump complex"/>
    <property type="evidence" value="ECO:0007669"/>
    <property type="project" value="TreeGrafter"/>
</dbReference>
<dbReference type="InterPro" id="IPR003423">
    <property type="entry name" value="OMP_efflux"/>
</dbReference>
<keyword evidence="6" id="KW-0472">Membrane</keyword>
<organism evidence="9 10">
    <name type="scientific">Gloeothece verrucosa (strain PCC 7822)</name>
    <name type="common">Cyanothece sp. (strain PCC 7822)</name>
    <dbReference type="NCBI Taxonomy" id="497965"/>
    <lineage>
        <taxon>Bacteria</taxon>
        <taxon>Bacillati</taxon>
        <taxon>Cyanobacteriota</taxon>
        <taxon>Cyanophyceae</taxon>
        <taxon>Oscillatoriophycideae</taxon>
        <taxon>Chroococcales</taxon>
        <taxon>Aphanothecaceae</taxon>
        <taxon>Gloeothece</taxon>
        <taxon>Gloeothece verrucosa</taxon>
    </lineage>
</organism>
<proteinExistence type="inferred from homology"/>
<evidence type="ECO:0000256" key="8">
    <source>
        <dbReference type="SAM" id="MobiDB-lite"/>
    </source>
</evidence>
<dbReference type="PANTHER" id="PTHR30026">
    <property type="entry name" value="OUTER MEMBRANE PROTEIN TOLC"/>
    <property type="match status" value="1"/>
</dbReference>
<evidence type="ECO:0000256" key="5">
    <source>
        <dbReference type="ARBA" id="ARBA00022692"/>
    </source>
</evidence>
<feature type="compositionally biased region" description="Pro residues" evidence="8">
    <location>
        <begin position="132"/>
        <end position="142"/>
    </location>
</feature>
<keyword evidence="10" id="KW-1185">Reference proteome</keyword>
<keyword evidence="3" id="KW-0813">Transport</keyword>
<keyword evidence="5" id="KW-0812">Transmembrane</keyword>
<dbReference type="SUPFAM" id="SSF56954">
    <property type="entry name" value="Outer membrane efflux proteins (OEP)"/>
    <property type="match status" value="1"/>
</dbReference>
<dbReference type="eggNOG" id="COG5373">
    <property type="taxonomic scope" value="Bacteria"/>
</dbReference>
<dbReference type="Pfam" id="PF02321">
    <property type="entry name" value="OEP"/>
    <property type="match status" value="2"/>
</dbReference>
<dbReference type="eggNOG" id="COG1538">
    <property type="taxonomic scope" value="Bacteria"/>
</dbReference>